<evidence type="ECO:0000259" key="2">
    <source>
        <dbReference type="Pfam" id="PF20250"/>
    </source>
</evidence>
<keyword evidence="1" id="KW-0175">Coiled coil</keyword>
<proteinExistence type="predicted"/>
<organism evidence="3 4">
    <name type="scientific">Salipaludibacillus keqinensis</name>
    <dbReference type="NCBI Taxonomy" id="2045207"/>
    <lineage>
        <taxon>Bacteria</taxon>
        <taxon>Bacillati</taxon>
        <taxon>Bacillota</taxon>
        <taxon>Bacilli</taxon>
        <taxon>Bacillales</taxon>
        <taxon>Bacillaceae</taxon>
    </lineage>
</organism>
<dbReference type="PANTHER" id="PTHR38032">
    <property type="entry name" value="POLYMERASE-RELATED"/>
    <property type="match status" value="1"/>
</dbReference>
<feature type="coiled-coil region" evidence="1">
    <location>
        <begin position="353"/>
        <end position="380"/>
    </location>
</feature>
<feature type="domain" description="Flagellar Assembly Protein A N-terminal region" evidence="2">
    <location>
        <begin position="20"/>
        <end position="189"/>
    </location>
</feature>
<dbReference type="InterPro" id="IPR046866">
    <property type="entry name" value="FapA_N"/>
</dbReference>
<sequence length="472" mass="52209">MNSRFFLKGDLSLGELHDIFELDVSEDRLQAKLKQHQSFPEDLDVNQLKLFLEECGITYGLLEETVQRIIAEKVELPVVVAKGKSSVPGKDAYILSIFDQVTTKLDDGDKNDQEDVNLRKVLEIPSVSAGTIVGKKISATKEQSGMTVYGEEIPAKPGRDLKLRAGKNTRIASDETEIIATVDGQVSIEPKVIHVFPVYEVNGDLDLKVGNVDFIGNVNIRGSVPSGFEIKAKGDIRVHGTVESAKLYSDGSIFIQQGVVAQGNGRIEAKGDVQAGFLNQANIVAGGNVNVSKSILHSEVDAKGCVICKQGRGNIVGGMVSSGKGMEVNEVGNQMNTPTTLFLGISQHFVASEKKYKKELNEAQADLQKLGLLLKRLVDKEKNSSLTPKEKVMKLRIRNSLVETHNLLNRAKDQLIDLHDLFENQEEATIRVYKMVYPNADLHFGKYRRKITSPHEHVVFRMERSEIKFESL</sequence>
<dbReference type="InterPro" id="IPR005646">
    <property type="entry name" value="FapA"/>
</dbReference>
<dbReference type="Pfam" id="PF03961">
    <property type="entry name" value="FapA"/>
    <property type="match status" value="1"/>
</dbReference>
<dbReference type="AlphaFoldDB" id="A0A323TER5"/>
<evidence type="ECO:0000313" key="4">
    <source>
        <dbReference type="Proteomes" id="UP000248214"/>
    </source>
</evidence>
<dbReference type="Proteomes" id="UP000248214">
    <property type="component" value="Unassembled WGS sequence"/>
</dbReference>
<name>A0A323TER5_9BACI</name>
<dbReference type="EMBL" id="PDOD01000002">
    <property type="protein sequence ID" value="PYZ93120.1"/>
    <property type="molecule type" value="Genomic_DNA"/>
</dbReference>
<comment type="caution">
    <text evidence="3">The sequence shown here is derived from an EMBL/GenBank/DDBJ whole genome shotgun (WGS) entry which is preliminary data.</text>
</comment>
<dbReference type="PANTHER" id="PTHR38032:SF1">
    <property type="entry name" value="RNA-BINDING PROTEIN KHPB N-TERMINAL DOMAIN-CONTAINING PROTEIN"/>
    <property type="match status" value="1"/>
</dbReference>
<protein>
    <recommendedName>
        <fullName evidence="2">Flagellar Assembly Protein A N-terminal region domain-containing protein</fullName>
    </recommendedName>
</protein>
<dbReference type="Pfam" id="PF20250">
    <property type="entry name" value="FapA_N"/>
    <property type="match status" value="1"/>
</dbReference>
<gene>
    <name evidence="3" type="ORF">CR194_07935</name>
</gene>
<evidence type="ECO:0000256" key="1">
    <source>
        <dbReference type="SAM" id="Coils"/>
    </source>
</evidence>
<dbReference type="InterPro" id="IPR046865">
    <property type="entry name" value="FapA_b_solenoid"/>
</dbReference>
<keyword evidence="4" id="KW-1185">Reference proteome</keyword>
<accession>A0A323TER5</accession>
<reference evidence="3 4" key="1">
    <citation type="submission" date="2017-10" db="EMBL/GenBank/DDBJ databases">
        <title>Bacillus sp. nov., a halophilic bacterium isolated from a Keqin Lake.</title>
        <authorList>
            <person name="Wang H."/>
        </authorList>
    </citation>
    <scope>NUCLEOTIDE SEQUENCE [LARGE SCALE GENOMIC DNA]</scope>
    <source>
        <strain evidence="3 4">KQ-12</strain>
    </source>
</reference>
<evidence type="ECO:0000313" key="3">
    <source>
        <dbReference type="EMBL" id="PYZ93120.1"/>
    </source>
</evidence>